<dbReference type="GO" id="GO:0006412">
    <property type="term" value="P:translation"/>
    <property type="evidence" value="ECO:0007669"/>
    <property type="project" value="InterPro"/>
</dbReference>
<evidence type="ECO:0000313" key="8">
    <source>
        <dbReference type="EMBL" id="TIC28322.1"/>
    </source>
</evidence>
<name>A0A4T0MH26_9BASI</name>
<keyword evidence="2 4" id="KW-0689">Ribosomal protein</keyword>
<dbReference type="CDD" id="cd00392">
    <property type="entry name" value="Ribosomal_L13"/>
    <property type="match status" value="1"/>
</dbReference>
<dbReference type="EMBL" id="SPRO01000041">
    <property type="protein sequence ID" value="TIC28322.1"/>
    <property type="molecule type" value="Genomic_DNA"/>
</dbReference>
<dbReference type="GO" id="GO:0003729">
    <property type="term" value="F:mRNA binding"/>
    <property type="evidence" value="ECO:0007669"/>
    <property type="project" value="TreeGrafter"/>
</dbReference>
<dbReference type="InterPro" id="IPR005822">
    <property type="entry name" value="Ribosomal_uL13"/>
</dbReference>
<evidence type="ECO:0000313" key="6">
    <source>
        <dbReference type="EMBL" id="TIB76679.1"/>
    </source>
</evidence>
<gene>
    <name evidence="11" type="ORF">E3Q01_03196</name>
    <name evidence="10" type="ORF">E3Q02_03425</name>
    <name evidence="9" type="ORF">E3Q03_03208</name>
    <name evidence="8" type="ORF">E3Q10_03240</name>
    <name evidence="7" type="ORF">E3Q17_03369</name>
    <name evidence="6" type="ORF">E3Q22_03426</name>
</gene>
<dbReference type="InterPro" id="IPR005823">
    <property type="entry name" value="Ribosomal_uL13_bac-type"/>
</dbReference>
<sequence length="182" mass="20004">MVGSHTIGNTSLAFSRAWHSVDAKDRVLGRLAGRIALTLMGKHKPIYDPAADCGDYVVVKNATKVLTTGDKANQIVYRNHTTYPGGLKEISFNRLKATKPDEIIRKAVSGMLPKNSTRKHLLDRLLIFNDETLPDSINGNITKDYLNGDKVLPQADKGWKAIGGRRGPEGGPRWHKSSFGRA</sequence>
<dbReference type="AlphaFoldDB" id="A0A4T0MH26"/>
<evidence type="ECO:0000313" key="11">
    <source>
        <dbReference type="EMBL" id="TIC63700.1"/>
    </source>
</evidence>
<dbReference type="NCBIfam" id="TIGR01066">
    <property type="entry name" value="rplM_bact"/>
    <property type="match status" value="1"/>
</dbReference>
<evidence type="ECO:0000256" key="4">
    <source>
        <dbReference type="RuleBase" id="RU003877"/>
    </source>
</evidence>
<dbReference type="Proteomes" id="UP000307169">
    <property type="component" value="Unassembled WGS sequence"/>
</dbReference>
<proteinExistence type="inferred from homology"/>
<evidence type="ECO:0000313" key="16">
    <source>
        <dbReference type="Proteomes" id="UP000310685"/>
    </source>
</evidence>
<dbReference type="PANTHER" id="PTHR11545">
    <property type="entry name" value="RIBOSOMAL PROTEIN L13"/>
    <property type="match status" value="1"/>
</dbReference>
<dbReference type="GO" id="GO:0003735">
    <property type="term" value="F:structural constituent of ribosome"/>
    <property type="evidence" value="ECO:0007669"/>
    <property type="project" value="InterPro"/>
</dbReference>
<evidence type="ECO:0000313" key="12">
    <source>
        <dbReference type="Proteomes" id="UP000305362"/>
    </source>
</evidence>
<dbReference type="OrthoDB" id="274622at2759"/>
<accession>A0A4T0MH26</accession>
<dbReference type="InterPro" id="IPR036899">
    <property type="entry name" value="Ribosomal_uL13_sf"/>
</dbReference>
<dbReference type="Proteomes" id="UP000305647">
    <property type="component" value="Unassembled WGS sequence"/>
</dbReference>
<feature type="compositionally biased region" description="Basic residues" evidence="5">
    <location>
        <begin position="173"/>
        <end position="182"/>
    </location>
</feature>
<evidence type="ECO:0000256" key="2">
    <source>
        <dbReference type="ARBA" id="ARBA00022980"/>
    </source>
</evidence>
<dbReference type="HAMAP" id="MF_01366">
    <property type="entry name" value="Ribosomal_uL13"/>
    <property type="match status" value="1"/>
</dbReference>
<dbReference type="EMBL" id="SPRC01000043">
    <property type="protein sequence ID" value="TIB76679.1"/>
    <property type="molecule type" value="Genomic_DNA"/>
</dbReference>
<feature type="region of interest" description="Disordered" evidence="5">
    <location>
        <begin position="159"/>
        <end position="182"/>
    </location>
</feature>
<evidence type="ECO:0000256" key="5">
    <source>
        <dbReference type="SAM" id="MobiDB-lite"/>
    </source>
</evidence>
<dbReference type="EMBL" id="SPRX01000043">
    <property type="protein sequence ID" value="TIC63700.1"/>
    <property type="molecule type" value="Genomic_DNA"/>
</dbReference>
<keyword evidence="3 4" id="KW-0687">Ribonucleoprotein</keyword>
<dbReference type="PROSITE" id="PS00783">
    <property type="entry name" value="RIBOSOMAL_L13"/>
    <property type="match status" value="1"/>
</dbReference>
<evidence type="ECO:0000256" key="1">
    <source>
        <dbReference type="ARBA" id="ARBA00006227"/>
    </source>
</evidence>
<dbReference type="GO" id="GO:0017148">
    <property type="term" value="P:negative regulation of translation"/>
    <property type="evidence" value="ECO:0007669"/>
    <property type="project" value="TreeGrafter"/>
</dbReference>
<dbReference type="Proteomes" id="UP000310685">
    <property type="component" value="Unassembled WGS sequence"/>
</dbReference>
<dbReference type="EMBL" id="SPRW01000045">
    <property type="protein sequence ID" value="TIC62581.1"/>
    <property type="molecule type" value="Genomic_DNA"/>
</dbReference>
<evidence type="ECO:0000313" key="15">
    <source>
        <dbReference type="Proteomes" id="UP000309601"/>
    </source>
</evidence>
<protein>
    <submittedName>
        <fullName evidence="6">Ribosomal protein L13</fullName>
    </submittedName>
</protein>
<comment type="similarity">
    <text evidence="1 4">Belongs to the universal ribosomal protein uL13 family.</text>
</comment>
<evidence type="ECO:0000256" key="3">
    <source>
        <dbReference type="ARBA" id="ARBA00023274"/>
    </source>
</evidence>
<evidence type="ECO:0000313" key="7">
    <source>
        <dbReference type="EMBL" id="TIB97503.1"/>
    </source>
</evidence>
<dbReference type="Proteomes" id="UP000310708">
    <property type="component" value="Unassembled WGS sequence"/>
</dbReference>
<dbReference type="EMBL" id="SPRH01000047">
    <property type="protein sequence ID" value="TIB97503.1"/>
    <property type="molecule type" value="Genomic_DNA"/>
</dbReference>
<evidence type="ECO:0000313" key="14">
    <source>
        <dbReference type="Proteomes" id="UP000307169"/>
    </source>
</evidence>
<evidence type="ECO:0000313" key="17">
    <source>
        <dbReference type="Proteomes" id="UP000310708"/>
    </source>
</evidence>
<reference evidence="12 13" key="1">
    <citation type="submission" date="2019-03" db="EMBL/GenBank/DDBJ databases">
        <title>Sequencing 25 genomes of Wallemia mellicola.</title>
        <authorList>
            <person name="Gostincar C."/>
        </authorList>
    </citation>
    <scope>NUCLEOTIDE SEQUENCE [LARGE SCALE GENOMIC DNA]</scope>
    <source>
        <strain evidence="7 14">EXF-1262</strain>
        <strain evidence="10 15">EXF-1274</strain>
        <strain evidence="9 12">EXF-1277</strain>
        <strain evidence="6 16">EXF-6152</strain>
        <strain evidence="11 17">EXF-757</strain>
        <strain evidence="8 13">EXF-8738</strain>
    </source>
</reference>
<evidence type="ECO:0000313" key="13">
    <source>
        <dbReference type="Proteomes" id="UP000305647"/>
    </source>
</evidence>
<dbReference type="GO" id="GO:0005762">
    <property type="term" value="C:mitochondrial large ribosomal subunit"/>
    <property type="evidence" value="ECO:0007669"/>
    <property type="project" value="TreeGrafter"/>
</dbReference>
<organism evidence="6 16">
    <name type="scientific">Wallemia mellicola</name>
    <dbReference type="NCBI Taxonomy" id="1708541"/>
    <lineage>
        <taxon>Eukaryota</taxon>
        <taxon>Fungi</taxon>
        <taxon>Dikarya</taxon>
        <taxon>Basidiomycota</taxon>
        <taxon>Wallemiomycotina</taxon>
        <taxon>Wallemiomycetes</taxon>
        <taxon>Wallemiales</taxon>
        <taxon>Wallemiaceae</taxon>
        <taxon>Wallemia</taxon>
    </lineage>
</organism>
<dbReference type="Pfam" id="PF00572">
    <property type="entry name" value="Ribosomal_L13"/>
    <property type="match status" value="1"/>
</dbReference>
<dbReference type="PANTHER" id="PTHR11545:SF2">
    <property type="entry name" value="LARGE RIBOSOMAL SUBUNIT PROTEIN UL13M"/>
    <property type="match status" value="1"/>
</dbReference>
<comment type="caution">
    <text evidence="6">The sequence shown here is derived from an EMBL/GenBank/DDBJ whole genome shotgun (WGS) entry which is preliminary data.</text>
</comment>
<dbReference type="Proteomes" id="UP000309601">
    <property type="component" value="Unassembled WGS sequence"/>
</dbReference>
<evidence type="ECO:0000313" key="10">
    <source>
        <dbReference type="EMBL" id="TIC62581.1"/>
    </source>
</evidence>
<dbReference type="SUPFAM" id="SSF52161">
    <property type="entry name" value="Ribosomal protein L13"/>
    <property type="match status" value="1"/>
</dbReference>
<evidence type="ECO:0000313" key="9">
    <source>
        <dbReference type="EMBL" id="TIC60444.1"/>
    </source>
</evidence>
<dbReference type="Proteomes" id="UP000305362">
    <property type="component" value="Unassembled WGS sequence"/>
</dbReference>
<dbReference type="OMA" id="HKPIYTP"/>
<dbReference type="EMBL" id="SPRV01000040">
    <property type="protein sequence ID" value="TIC60444.1"/>
    <property type="molecule type" value="Genomic_DNA"/>
</dbReference>
<dbReference type="InterPro" id="IPR023563">
    <property type="entry name" value="Ribosomal_uL13_CS"/>
</dbReference>
<dbReference type="Gene3D" id="3.90.1180.10">
    <property type="entry name" value="Ribosomal protein L13"/>
    <property type="match status" value="1"/>
</dbReference>